<keyword evidence="2 5" id="KW-0812">Transmembrane</keyword>
<dbReference type="NCBIfam" id="NF002586">
    <property type="entry name" value="PRK02237.1"/>
    <property type="match status" value="1"/>
</dbReference>
<feature type="transmembrane region" description="Helical" evidence="5">
    <location>
        <begin position="46"/>
        <end position="62"/>
    </location>
</feature>
<sequence length="141" mass="16421">MVKIKSRCISRKKCFLYTILLFILAGVFEIGGGYLLWLWMREGRELIFAFLGAIILFLYGIVPTFQPSYFHRIYATYGGIFVVMSLLWGWIFDKIPPDTYDLIGALIILIGVSIIYYWPERMIIYDYPGNFSCFVFSGCLF</sequence>
<comment type="caution">
    <text evidence="6">The sequence shown here is derived from an EMBL/GenBank/DDBJ whole genome shotgun (WGS) entry which is preliminary data.</text>
</comment>
<evidence type="ECO:0000256" key="3">
    <source>
        <dbReference type="ARBA" id="ARBA00022989"/>
    </source>
</evidence>
<dbReference type="HAMAP" id="MF_00010">
    <property type="entry name" value="UPF0060"/>
    <property type="match status" value="1"/>
</dbReference>
<comment type="subcellular location">
    <subcellularLocation>
        <location evidence="5">Cell membrane</location>
        <topology evidence="5">Multi-pass membrane protein</topology>
    </subcellularLocation>
</comment>
<feature type="transmembrane region" description="Helical" evidence="5">
    <location>
        <begin position="14"/>
        <end position="40"/>
    </location>
</feature>
<evidence type="ECO:0000256" key="4">
    <source>
        <dbReference type="ARBA" id="ARBA00023136"/>
    </source>
</evidence>
<organism evidence="6 7">
    <name type="scientific">Methanosarcina baikalica</name>
    <dbReference type="NCBI Taxonomy" id="3073890"/>
    <lineage>
        <taxon>Archaea</taxon>
        <taxon>Methanobacteriati</taxon>
        <taxon>Methanobacteriota</taxon>
        <taxon>Stenosarchaea group</taxon>
        <taxon>Methanomicrobia</taxon>
        <taxon>Methanosarcinales</taxon>
        <taxon>Methanosarcinaceae</taxon>
        <taxon>Methanosarcina</taxon>
    </lineage>
</organism>
<dbReference type="Pfam" id="PF02694">
    <property type="entry name" value="UPF0060"/>
    <property type="match status" value="1"/>
</dbReference>
<keyword evidence="1 5" id="KW-1003">Cell membrane</keyword>
<evidence type="ECO:0000313" key="6">
    <source>
        <dbReference type="EMBL" id="MDR7664440.1"/>
    </source>
</evidence>
<reference evidence="7" key="1">
    <citation type="submission" date="2023-07" db="EMBL/GenBank/DDBJ databases">
        <title>Whole-genome sequencing of a new Methanosarcina sp. Z-7115.</title>
        <authorList>
            <person name="Zhilina T.N."/>
            <person name="Merkel A.Y."/>
        </authorList>
    </citation>
    <scope>NUCLEOTIDE SEQUENCE [LARGE SCALE GENOMIC DNA]</scope>
    <source>
        <strain evidence="7">Z-7115</strain>
    </source>
</reference>
<gene>
    <name evidence="6" type="ORF">RG963_01295</name>
</gene>
<dbReference type="RefSeq" id="WP_310574468.1">
    <property type="nucleotide sequence ID" value="NZ_JAVKPK010000003.1"/>
</dbReference>
<keyword evidence="7" id="KW-1185">Reference proteome</keyword>
<evidence type="ECO:0000256" key="2">
    <source>
        <dbReference type="ARBA" id="ARBA00022692"/>
    </source>
</evidence>
<evidence type="ECO:0000256" key="5">
    <source>
        <dbReference type="HAMAP-Rule" id="MF_00010"/>
    </source>
</evidence>
<dbReference type="SUPFAM" id="SSF103481">
    <property type="entry name" value="Multidrug resistance efflux transporter EmrE"/>
    <property type="match status" value="1"/>
</dbReference>
<dbReference type="InterPro" id="IPR003844">
    <property type="entry name" value="UPF0060"/>
</dbReference>
<proteinExistence type="inferred from homology"/>
<evidence type="ECO:0000256" key="1">
    <source>
        <dbReference type="ARBA" id="ARBA00022475"/>
    </source>
</evidence>
<keyword evidence="3 5" id="KW-1133">Transmembrane helix</keyword>
<dbReference type="EMBL" id="JAVKPK010000003">
    <property type="protein sequence ID" value="MDR7664440.1"/>
    <property type="molecule type" value="Genomic_DNA"/>
</dbReference>
<evidence type="ECO:0000313" key="7">
    <source>
        <dbReference type="Proteomes" id="UP001246244"/>
    </source>
</evidence>
<dbReference type="PANTHER" id="PTHR36116:SF1">
    <property type="entry name" value="UPF0060 MEMBRANE PROTEIN YNFA"/>
    <property type="match status" value="1"/>
</dbReference>
<keyword evidence="4 5" id="KW-0472">Membrane</keyword>
<dbReference type="PANTHER" id="PTHR36116">
    <property type="entry name" value="UPF0060 MEMBRANE PROTEIN YNFA"/>
    <property type="match status" value="1"/>
</dbReference>
<dbReference type="Proteomes" id="UP001246244">
    <property type="component" value="Unassembled WGS sequence"/>
</dbReference>
<accession>A0ABU2CXH7</accession>
<feature type="transmembrane region" description="Helical" evidence="5">
    <location>
        <begin position="74"/>
        <end position="93"/>
    </location>
</feature>
<dbReference type="InterPro" id="IPR037185">
    <property type="entry name" value="EmrE-like"/>
</dbReference>
<comment type="similarity">
    <text evidence="5">Belongs to the UPF0060 family.</text>
</comment>
<feature type="transmembrane region" description="Helical" evidence="5">
    <location>
        <begin position="99"/>
        <end position="118"/>
    </location>
</feature>
<protein>
    <submittedName>
        <fullName evidence="6">YnfA family protein</fullName>
    </submittedName>
</protein>
<name>A0ABU2CXH7_9EURY</name>